<dbReference type="SMART" id="SM00419">
    <property type="entry name" value="HTH_CRP"/>
    <property type="match status" value="1"/>
</dbReference>
<evidence type="ECO:0000313" key="5">
    <source>
        <dbReference type="Proteomes" id="UP000298615"/>
    </source>
</evidence>
<keyword evidence="1" id="KW-0805">Transcription regulation</keyword>
<proteinExistence type="predicted"/>
<dbReference type="PROSITE" id="PS50042">
    <property type="entry name" value="CNMP_BINDING_3"/>
    <property type="match status" value="1"/>
</dbReference>
<dbReference type="InterPro" id="IPR036390">
    <property type="entry name" value="WH_DNA-bd_sf"/>
</dbReference>
<dbReference type="InterPro" id="IPR014710">
    <property type="entry name" value="RmlC-like_jellyroll"/>
</dbReference>
<keyword evidence="5" id="KW-1185">Reference proteome</keyword>
<dbReference type="GO" id="GO:0003677">
    <property type="term" value="F:DNA binding"/>
    <property type="evidence" value="ECO:0007669"/>
    <property type="project" value="UniProtKB-KW"/>
</dbReference>
<dbReference type="PANTHER" id="PTHR24567">
    <property type="entry name" value="CRP FAMILY TRANSCRIPTIONAL REGULATORY PROTEIN"/>
    <property type="match status" value="1"/>
</dbReference>
<accession>A0A4D7CUG7</accession>
<dbReference type="Proteomes" id="UP000298615">
    <property type="component" value="Chromosome"/>
</dbReference>
<gene>
    <name evidence="4" type="ORF">FA707_07795</name>
</gene>
<dbReference type="PANTHER" id="PTHR24567:SF74">
    <property type="entry name" value="HTH-TYPE TRANSCRIPTIONAL REGULATOR ARCR"/>
    <property type="match status" value="1"/>
</dbReference>
<evidence type="ECO:0000313" key="4">
    <source>
        <dbReference type="EMBL" id="QCI86874.1"/>
    </source>
</evidence>
<organism evidence="4 5">
    <name type="scientific">Vagococcus zengguangii</name>
    <dbReference type="NCBI Taxonomy" id="2571750"/>
    <lineage>
        <taxon>Bacteria</taxon>
        <taxon>Bacillati</taxon>
        <taxon>Bacillota</taxon>
        <taxon>Bacilli</taxon>
        <taxon>Lactobacillales</taxon>
        <taxon>Enterococcaceae</taxon>
        <taxon>Vagococcus</taxon>
    </lineage>
</organism>
<dbReference type="InterPro" id="IPR018490">
    <property type="entry name" value="cNMP-bd_dom_sf"/>
</dbReference>
<dbReference type="SMART" id="SM00100">
    <property type="entry name" value="cNMP"/>
    <property type="match status" value="1"/>
</dbReference>
<reference evidence="4 5" key="1">
    <citation type="submission" date="2019-04" db="EMBL/GenBank/DDBJ databases">
        <title>Vagococcus sp. nov., isolated from faeces of yaks (Bos grunniens).</title>
        <authorList>
            <person name="Ge Y."/>
        </authorList>
    </citation>
    <scope>NUCLEOTIDE SEQUENCE [LARGE SCALE GENOMIC DNA]</scope>
    <source>
        <strain evidence="4 5">MN-17</strain>
    </source>
</reference>
<dbReference type="OrthoDB" id="9810708at2"/>
<name>A0A4D7CUG7_9ENTE</name>
<dbReference type="GO" id="GO:0005829">
    <property type="term" value="C:cytosol"/>
    <property type="evidence" value="ECO:0007669"/>
    <property type="project" value="TreeGrafter"/>
</dbReference>
<dbReference type="RefSeq" id="WP_136953696.1">
    <property type="nucleotide sequence ID" value="NZ_CP039712.1"/>
</dbReference>
<dbReference type="GO" id="GO:0003700">
    <property type="term" value="F:DNA-binding transcription factor activity"/>
    <property type="evidence" value="ECO:0007669"/>
    <property type="project" value="TreeGrafter"/>
</dbReference>
<dbReference type="PROSITE" id="PS51063">
    <property type="entry name" value="HTH_CRP_2"/>
    <property type="match status" value="1"/>
</dbReference>
<dbReference type="InterPro" id="IPR036388">
    <property type="entry name" value="WH-like_DNA-bd_sf"/>
</dbReference>
<dbReference type="EMBL" id="CP039712">
    <property type="protein sequence ID" value="QCI86874.1"/>
    <property type="molecule type" value="Genomic_DNA"/>
</dbReference>
<keyword evidence="3" id="KW-0804">Transcription</keyword>
<keyword evidence="2" id="KW-0238">DNA-binding</keyword>
<dbReference type="Pfam" id="PF00027">
    <property type="entry name" value="cNMP_binding"/>
    <property type="match status" value="1"/>
</dbReference>
<dbReference type="InterPro" id="IPR050397">
    <property type="entry name" value="Env_Response_Regulators"/>
</dbReference>
<dbReference type="InterPro" id="IPR012318">
    <property type="entry name" value="HTH_CRP"/>
</dbReference>
<dbReference type="CDD" id="cd00038">
    <property type="entry name" value="CAP_ED"/>
    <property type="match status" value="1"/>
</dbReference>
<sequence length="231" mass="27369">MQKSREITFLKRYKDFCYFNEEEFAEIEEHTYFRSYKKGQVLFDAADERNRVYLLKSGVVKIEKTDFTGEFEYIDFLNPGTMFPKIGFLFDEDYYFSASAYTDIEVYYLPKDIYERLVKQNNLQLMNFIRSQSESLKRQMLKVQKGTTNNAIHRISFSLAVILHDFGMVSYEGGYEIKFPITINDLAKLAGTTRETASSMIKQLECQGKIKYHKKQLIFLDTDYFMDYLND</sequence>
<dbReference type="Gene3D" id="1.10.10.10">
    <property type="entry name" value="Winged helix-like DNA-binding domain superfamily/Winged helix DNA-binding domain"/>
    <property type="match status" value="1"/>
</dbReference>
<dbReference type="SUPFAM" id="SSF46785">
    <property type="entry name" value="Winged helix' DNA-binding domain"/>
    <property type="match status" value="1"/>
</dbReference>
<evidence type="ECO:0000256" key="3">
    <source>
        <dbReference type="ARBA" id="ARBA00023163"/>
    </source>
</evidence>
<dbReference type="Gene3D" id="2.60.120.10">
    <property type="entry name" value="Jelly Rolls"/>
    <property type="match status" value="1"/>
</dbReference>
<evidence type="ECO:0000256" key="2">
    <source>
        <dbReference type="ARBA" id="ARBA00023125"/>
    </source>
</evidence>
<dbReference type="InterPro" id="IPR000595">
    <property type="entry name" value="cNMP-bd_dom"/>
</dbReference>
<dbReference type="Pfam" id="PF13545">
    <property type="entry name" value="HTH_Crp_2"/>
    <property type="match status" value="1"/>
</dbReference>
<dbReference type="KEGG" id="vao:FA707_07795"/>
<evidence type="ECO:0000256" key="1">
    <source>
        <dbReference type="ARBA" id="ARBA00023015"/>
    </source>
</evidence>
<dbReference type="SUPFAM" id="SSF51206">
    <property type="entry name" value="cAMP-binding domain-like"/>
    <property type="match status" value="1"/>
</dbReference>
<protein>
    <submittedName>
        <fullName evidence="4">Crp/Fnr family transcriptional regulator</fullName>
    </submittedName>
</protein>
<dbReference type="AlphaFoldDB" id="A0A4D7CUG7"/>